<dbReference type="Proteomes" id="UP000199513">
    <property type="component" value="Unassembled WGS sequence"/>
</dbReference>
<evidence type="ECO:0000256" key="9">
    <source>
        <dbReference type="ARBA" id="ARBA00023136"/>
    </source>
</evidence>
<dbReference type="GO" id="GO:0016887">
    <property type="term" value="F:ATP hydrolysis activity"/>
    <property type="evidence" value="ECO:0007669"/>
    <property type="project" value="InterPro"/>
</dbReference>
<proteinExistence type="predicted"/>
<keyword evidence="9" id="KW-0472">Membrane</keyword>
<organism evidence="11 12">
    <name type="scientific">Thermoflexibacter ruber</name>
    <dbReference type="NCBI Taxonomy" id="1003"/>
    <lineage>
        <taxon>Bacteria</taxon>
        <taxon>Pseudomonadati</taxon>
        <taxon>Bacteroidota</taxon>
        <taxon>Cytophagia</taxon>
        <taxon>Cytophagales</taxon>
        <taxon>Thermoflexibacteraceae</taxon>
        <taxon>Thermoflexibacter</taxon>
    </lineage>
</organism>
<dbReference type="SUPFAM" id="SSF52540">
    <property type="entry name" value="P-loop containing nucleoside triphosphate hydrolases"/>
    <property type="match status" value="1"/>
</dbReference>
<keyword evidence="12" id="KW-1185">Reference proteome</keyword>
<dbReference type="GO" id="GO:0006826">
    <property type="term" value="P:iron ion transport"/>
    <property type="evidence" value="ECO:0007669"/>
    <property type="project" value="UniProtKB-KW"/>
</dbReference>
<feature type="domain" description="ABC transporter" evidence="10">
    <location>
        <begin position="4"/>
        <end position="244"/>
    </location>
</feature>
<keyword evidence="8" id="KW-0406">Ion transport</keyword>
<evidence type="ECO:0000256" key="7">
    <source>
        <dbReference type="ARBA" id="ARBA00023004"/>
    </source>
</evidence>
<dbReference type="Pfam" id="PF00005">
    <property type="entry name" value="ABC_tran"/>
    <property type="match status" value="1"/>
</dbReference>
<gene>
    <name evidence="11" type="ORF">SAMN04488541_10014</name>
</gene>
<evidence type="ECO:0000256" key="5">
    <source>
        <dbReference type="ARBA" id="ARBA00022741"/>
    </source>
</evidence>
<evidence type="ECO:0000256" key="1">
    <source>
        <dbReference type="ARBA" id="ARBA00004202"/>
    </source>
</evidence>
<dbReference type="InterPro" id="IPR003593">
    <property type="entry name" value="AAA+_ATPase"/>
</dbReference>
<comment type="subcellular location">
    <subcellularLocation>
        <location evidence="1">Cell membrane</location>
        <topology evidence="1">Peripheral membrane protein</topology>
    </subcellularLocation>
</comment>
<dbReference type="PANTHER" id="PTHR42771">
    <property type="entry name" value="IRON(3+)-HYDROXAMATE IMPORT ATP-BINDING PROTEIN FHUC"/>
    <property type="match status" value="1"/>
</dbReference>
<keyword evidence="3" id="KW-1003">Cell membrane</keyword>
<evidence type="ECO:0000313" key="11">
    <source>
        <dbReference type="EMBL" id="SFE38236.1"/>
    </source>
</evidence>
<keyword evidence="2" id="KW-0813">Transport</keyword>
<evidence type="ECO:0000256" key="2">
    <source>
        <dbReference type="ARBA" id="ARBA00022448"/>
    </source>
</evidence>
<dbReference type="GO" id="GO:0005886">
    <property type="term" value="C:plasma membrane"/>
    <property type="evidence" value="ECO:0007669"/>
    <property type="project" value="UniProtKB-SubCell"/>
</dbReference>
<dbReference type="GO" id="GO:0005524">
    <property type="term" value="F:ATP binding"/>
    <property type="evidence" value="ECO:0007669"/>
    <property type="project" value="UniProtKB-KW"/>
</dbReference>
<dbReference type="Gene3D" id="3.40.50.300">
    <property type="entry name" value="P-loop containing nucleotide triphosphate hydrolases"/>
    <property type="match status" value="1"/>
</dbReference>
<dbReference type="FunFam" id="3.40.50.300:FF:000134">
    <property type="entry name" value="Iron-enterobactin ABC transporter ATP-binding protein"/>
    <property type="match status" value="1"/>
</dbReference>
<dbReference type="EMBL" id="FONY01000001">
    <property type="protein sequence ID" value="SFE38236.1"/>
    <property type="molecule type" value="Genomic_DNA"/>
</dbReference>
<keyword evidence="7" id="KW-0408">Iron</keyword>
<keyword evidence="4" id="KW-0410">Iron transport</keyword>
<dbReference type="RefSeq" id="WP_177217210.1">
    <property type="nucleotide sequence ID" value="NZ_FONY01000001.1"/>
</dbReference>
<evidence type="ECO:0000256" key="6">
    <source>
        <dbReference type="ARBA" id="ARBA00022840"/>
    </source>
</evidence>
<sequence length="261" mass="29473">MHLLHTSGLSVGYRTKKQEKILLDDLHLHLEQGKLTALLGINGTGKSTLLRTLAGLQPSLSGQVCLEGKDLAKIPRSEVAQKISLVLTDKPEINLMKVKDLVSLGRYPYLGWAGKLTTFDKEKIDQAMQITQITTWAEQKVYQLSDGQQQKVWIARALAQNTPLLFLDEPTAHLDVINRLEILLLLKKIAEQQQKAILIATHDLSEVLQVAHEIWLINKEKKLISANALSLIEDNHIEKNFTNASIYFDRENKRFKLKTDA</sequence>
<keyword evidence="5" id="KW-0547">Nucleotide-binding</keyword>
<reference evidence="12" key="1">
    <citation type="submission" date="2016-10" db="EMBL/GenBank/DDBJ databases">
        <authorList>
            <person name="Varghese N."/>
            <person name="Submissions S."/>
        </authorList>
    </citation>
    <scope>NUCLEOTIDE SEQUENCE [LARGE SCALE GENOMIC DNA]</scope>
    <source>
        <strain>GEY</strain>
        <strain evidence="12">DSM 9560</strain>
    </source>
</reference>
<dbReference type="AlphaFoldDB" id="A0A1I2A367"/>
<evidence type="ECO:0000256" key="8">
    <source>
        <dbReference type="ARBA" id="ARBA00023065"/>
    </source>
</evidence>
<keyword evidence="6 11" id="KW-0067">ATP-binding</keyword>
<accession>A0A1I2A367</accession>
<dbReference type="InterPro" id="IPR051535">
    <property type="entry name" value="Siderophore_ABC-ATPase"/>
</dbReference>
<protein>
    <submittedName>
        <fullName evidence="11">Iron complex transport system ATP-binding protein</fullName>
    </submittedName>
</protein>
<evidence type="ECO:0000259" key="10">
    <source>
        <dbReference type="PROSITE" id="PS50893"/>
    </source>
</evidence>
<dbReference type="SMART" id="SM00382">
    <property type="entry name" value="AAA"/>
    <property type="match status" value="1"/>
</dbReference>
<dbReference type="STRING" id="1003.SAMN04488541_10014"/>
<name>A0A1I2A367_9BACT</name>
<dbReference type="PANTHER" id="PTHR42771:SF2">
    <property type="entry name" value="IRON(3+)-HYDROXAMATE IMPORT ATP-BINDING PROTEIN FHUC"/>
    <property type="match status" value="1"/>
</dbReference>
<evidence type="ECO:0000256" key="4">
    <source>
        <dbReference type="ARBA" id="ARBA00022496"/>
    </source>
</evidence>
<evidence type="ECO:0000256" key="3">
    <source>
        <dbReference type="ARBA" id="ARBA00022475"/>
    </source>
</evidence>
<dbReference type="InterPro" id="IPR027417">
    <property type="entry name" value="P-loop_NTPase"/>
</dbReference>
<dbReference type="PROSITE" id="PS50893">
    <property type="entry name" value="ABC_TRANSPORTER_2"/>
    <property type="match status" value="1"/>
</dbReference>
<evidence type="ECO:0000313" key="12">
    <source>
        <dbReference type="Proteomes" id="UP000199513"/>
    </source>
</evidence>
<dbReference type="InterPro" id="IPR003439">
    <property type="entry name" value="ABC_transporter-like_ATP-bd"/>
</dbReference>